<name>A0A177Y955_9NOCA</name>
<dbReference type="Proteomes" id="UP000077519">
    <property type="component" value="Unassembled WGS sequence"/>
</dbReference>
<feature type="domain" description="AB hydrolase-1" evidence="1">
    <location>
        <begin position="24"/>
        <end position="228"/>
    </location>
</feature>
<gene>
    <name evidence="2" type="ORF">A3K89_09430</name>
</gene>
<evidence type="ECO:0000313" key="3">
    <source>
        <dbReference type="Proteomes" id="UP000077519"/>
    </source>
</evidence>
<evidence type="ECO:0000259" key="1">
    <source>
        <dbReference type="Pfam" id="PF00561"/>
    </source>
</evidence>
<keyword evidence="3" id="KW-1185">Reference proteome</keyword>
<dbReference type="InterPro" id="IPR029058">
    <property type="entry name" value="AB_hydrolase_fold"/>
</dbReference>
<dbReference type="GO" id="GO:0016787">
    <property type="term" value="F:hydrolase activity"/>
    <property type="evidence" value="ECO:0007669"/>
    <property type="project" value="UniProtKB-KW"/>
</dbReference>
<dbReference type="InterPro" id="IPR050266">
    <property type="entry name" value="AB_hydrolase_sf"/>
</dbReference>
<dbReference type="PRINTS" id="PR00111">
    <property type="entry name" value="ABHYDROLASE"/>
</dbReference>
<dbReference type="SUPFAM" id="SSF53474">
    <property type="entry name" value="alpha/beta-Hydrolases"/>
    <property type="match status" value="1"/>
</dbReference>
<dbReference type="RefSeq" id="WP_068430083.1">
    <property type="nucleotide sequence ID" value="NZ_LVHI01000032.1"/>
</dbReference>
<accession>A0A177Y955</accession>
<protein>
    <submittedName>
        <fullName evidence="2">Alpha/beta hydrolase</fullName>
    </submittedName>
</protein>
<evidence type="ECO:0000313" key="2">
    <source>
        <dbReference type="EMBL" id="OAK52023.1"/>
    </source>
</evidence>
<dbReference type="AlphaFoldDB" id="A0A177Y955"/>
<dbReference type="Pfam" id="PF00561">
    <property type="entry name" value="Abhydrolase_1"/>
    <property type="match status" value="1"/>
</dbReference>
<comment type="caution">
    <text evidence="2">The sequence shown here is derived from an EMBL/GenBank/DDBJ whole genome shotgun (WGS) entry which is preliminary data.</text>
</comment>
<sequence length="282" mass="30597">MNTRSRYVDCPIGQIHVVEAGDGPALLLLHQAPRSGDEFREFIPLMAREHRVIAMDMVGFGASVKVPAPQSIELYARGVHELLHEIGIDEVSLLGHHTGGLVALEVASAAGNGEVSTDVTALVLSSCPFTGPERRARPENPDGVDKANISDDGTHLNTLWNKRRPYYPQPSADLLNRFVHDALTYGVDPAEGHRACDRYRIEDRIGLVTAPTLLLGASDDPFAMPNIAPLESALSQVTRVETTIVEHGTVALFERKADEISAVVQPFLHRAAADRVGVHFAP</sequence>
<proteinExistence type="predicted"/>
<dbReference type="Gene3D" id="3.40.50.1820">
    <property type="entry name" value="alpha/beta hydrolase"/>
    <property type="match status" value="1"/>
</dbReference>
<dbReference type="PANTHER" id="PTHR43798">
    <property type="entry name" value="MONOACYLGLYCEROL LIPASE"/>
    <property type="match status" value="1"/>
</dbReference>
<keyword evidence="2" id="KW-0378">Hydrolase</keyword>
<dbReference type="InterPro" id="IPR000073">
    <property type="entry name" value="AB_hydrolase_1"/>
</dbReference>
<dbReference type="EMBL" id="LVHI01000032">
    <property type="protein sequence ID" value="OAK52023.1"/>
    <property type="molecule type" value="Genomic_DNA"/>
</dbReference>
<reference evidence="2 3" key="1">
    <citation type="submission" date="2016-03" db="EMBL/GenBank/DDBJ databases">
        <title>Genome sequence of Rhodococcus kyotonensis KB10.</title>
        <authorList>
            <person name="Jeong H."/>
            <person name="Hong C.E."/>
            <person name="Jo S.H."/>
            <person name="Park J.M."/>
        </authorList>
    </citation>
    <scope>NUCLEOTIDE SEQUENCE [LARGE SCALE GENOMIC DNA]</scope>
    <source>
        <strain evidence="2 3">KB10</strain>
    </source>
</reference>
<organism evidence="2 3">
    <name type="scientific">Rhodococcoides kyotonense</name>
    <dbReference type="NCBI Taxonomy" id="398843"/>
    <lineage>
        <taxon>Bacteria</taxon>
        <taxon>Bacillati</taxon>
        <taxon>Actinomycetota</taxon>
        <taxon>Actinomycetes</taxon>
        <taxon>Mycobacteriales</taxon>
        <taxon>Nocardiaceae</taxon>
        <taxon>Rhodococcoides</taxon>
    </lineage>
</organism>